<protein>
    <submittedName>
        <fullName evidence="2">Uncharacterized protein</fullName>
    </submittedName>
</protein>
<evidence type="ECO:0000256" key="1">
    <source>
        <dbReference type="SAM" id="MobiDB-lite"/>
    </source>
</evidence>
<organism evidence="2 3">
    <name type="scientific">Dryococelus australis</name>
    <dbReference type="NCBI Taxonomy" id="614101"/>
    <lineage>
        <taxon>Eukaryota</taxon>
        <taxon>Metazoa</taxon>
        <taxon>Ecdysozoa</taxon>
        <taxon>Arthropoda</taxon>
        <taxon>Hexapoda</taxon>
        <taxon>Insecta</taxon>
        <taxon>Pterygota</taxon>
        <taxon>Neoptera</taxon>
        <taxon>Polyneoptera</taxon>
        <taxon>Phasmatodea</taxon>
        <taxon>Verophasmatodea</taxon>
        <taxon>Anareolatae</taxon>
        <taxon>Phasmatidae</taxon>
        <taxon>Eurycanthinae</taxon>
        <taxon>Dryococelus</taxon>
    </lineage>
</organism>
<reference evidence="2 3" key="1">
    <citation type="submission" date="2023-02" db="EMBL/GenBank/DDBJ databases">
        <title>LHISI_Scaffold_Assembly.</title>
        <authorList>
            <person name="Stuart O.P."/>
            <person name="Cleave R."/>
            <person name="Magrath M.J.L."/>
            <person name="Mikheyev A.S."/>
        </authorList>
    </citation>
    <scope>NUCLEOTIDE SEQUENCE [LARGE SCALE GENOMIC DNA]</scope>
    <source>
        <strain evidence="2">Daus_M_001</strain>
        <tissue evidence="2">Leg muscle</tissue>
    </source>
</reference>
<evidence type="ECO:0000313" key="3">
    <source>
        <dbReference type="Proteomes" id="UP001159363"/>
    </source>
</evidence>
<proteinExistence type="predicted"/>
<accession>A0ABQ9HEG5</accession>
<evidence type="ECO:0000313" key="2">
    <source>
        <dbReference type="EMBL" id="KAJ8882720.1"/>
    </source>
</evidence>
<comment type="caution">
    <text evidence="2">The sequence shown here is derived from an EMBL/GenBank/DDBJ whole genome shotgun (WGS) entry which is preliminary data.</text>
</comment>
<name>A0ABQ9HEG5_9NEOP</name>
<feature type="region of interest" description="Disordered" evidence="1">
    <location>
        <begin position="1"/>
        <end position="24"/>
    </location>
</feature>
<dbReference type="EMBL" id="JARBHB010000005">
    <property type="protein sequence ID" value="KAJ8882720.1"/>
    <property type="molecule type" value="Genomic_DNA"/>
</dbReference>
<keyword evidence="3" id="KW-1185">Reference proteome</keyword>
<dbReference type="Proteomes" id="UP001159363">
    <property type="component" value="Chromosome 4"/>
</dbReference>
<sequence length="209" mass="22482">MGVDSPLIQRYPPTKRPSTESTTHQASIISNTMLYFASWLDSAACHCRSARDPRAGPLSVGSYTIILVKRPPPTTAVITGPNGCGSQKLIRGPETLKCQQPGTVEQSARPSQLALNASLRKICCVECASARIIPGKGVELWNTDNKSILHTVKSPAASLLHTISPHNHMSGRALLFTAAGMRTLQSWRANRVFVVRDECKCNLGHAGAA</sequence>
<gene>
    <name evidence="2" type="ORF">PR048_014533</name>
</gene>